<reference evidence="3 4" key="2">
    <citation type="submission" date="2019-11" db="EMBL/GenBank/DDBJ databases">
        <title>Whole-genome sequence of a the green, strictly anaerobic photosynthetic bacterium Heliobacillus mobilis DSM 6151.</title>
        <authorList>
            <person name="Kyndt J.A."/>
            <person name="Meyer T.E."/>
        </authorList>
    </citation>
    <scope>NUCLEOTIDE SEQUENCE [LARGE SCALE GENOMIC DNA]</scope>
    <source>
        <strain evidence="3 4">DSM 6151</strain>
    </source>
</reference>
<proteinExistence type="predicted"/>
<dbReference type="Proteomes" id="UP000430670">
    <property type="component" value="Unassembled WGS sequence"/>
</dbReference>
<dbReference type="AlphaFoldDB" id="Q9ZGF7"/>
<name>Q9ZGF7_HELMO</name>
<keyword evidence="1" id="KW-1133">Transmembrane helix</keyword>
<sequence>MRKIVALLWQWRHLVFLIFFSLMATFFLDLTMTIVRKWIDGESVGISQAIIGPAGLVIGGYGLLRFVYRHDKKTGRVKRNVKWLE</sequence>
<evidence type="ECO:0000313" key="4">
    <source>
        <dbReference type="Proteomes" id="UP000430670"/>
    </source>
</evidence>
<reference evidence="2" key="1">
    <citation type="journal article" date="1998" name="Proc. Natl. Acad. Sci. U.S.A.">
        <title>Tracking molecular evolution of photosynthesis by characterization of a major photosynthesis gene cluster from Heliobacillus mobilis.</title>
        <authorList>
            <person name="Xiong J."/>
            <person name="Inoue K."/>
            <person name="Bauer C.E."/>
        </authorList>
    </citation>
    <scope>NUCLEOTIDE SEQUENCE</scope>
</reference>
<feature type="transmembrane region" description="Helical" evidence="1">
    <location>
        <begin position="12"/>
        <end position="34"/>
    </location>
</feature>
<dbReference type="RefSeq" id="WP_155475586.1">
    <property type="nucleotide sequence ID" value="NZ_WNKU01000004.1"/>
</dbReference>
<evidence type="ECO:0000313" key="3">
    <source>
        <dbReference type="EMBL" id="MTV48486.1"/>
    </source>
</evidence>
<evidence type="ECO:0000256" key="1">
    <source>
        <dbReference type="SAM" id="Phobius"/>
    </source>
</evidence>
<accession>Q9ZGF7</accession>
<gene>
    <name evidence="3" type="ORF">GJ688_05755</name>
</gene>
<dbReference type="PIR" id="T31450">
    <property type="entry name" value="T31450"/>
</dbReference>
<keyword evidence="4" id="KW-1185">Reference proteome</keyword>
<dbReference type="EMBL" id="AF080002">
    <property type="protein sequence ID" value="AAC84021.1"/>
    <property type="molecule type" value="Genomic_DNA"/>
</dbReference>
<dbReference type="OrthoDB" id="2083464at2"/>
<organism evidence="2">
    <name type="scientific">Heliobacterium mobile</name>
    <name type="common">Heliobacillus mobilis</name>
    <dbReference type="NCBI Taxonomy" id="28064"/>
    <lineage>
        <taxon>Bacteria</taxon>
        <taxon>Bacillati</taxon>
        <taxon>Bacillota</taxon>
        <taxon>Clostridia</taxon>
        <taxon>Eubacteriales</taxon>
        <taxon>Heliobacteriaceae</taxon>
        <taxon>Heliobacterium</taxon>
    </lineage>
</organism>
<evidence type="ECO:0000313" key="2">
    <source>
        <dbReference type="EMBL" id="AAC84021.1"/>
    </source>
</evidence>
<protein>
    <submittedName>
        <fullName evidence="2">Uncharacterized protein</fullName>
    </submittedName>
</protein>
<keyword evidence="1" id="KW-0472">Membrane</keyword>
<feature type="transmembrane region" description="Helical" evidence="1">
    <location>
        <begin position="46"/>
        <end position="68"/>
    </location>
</feature>
<dbReference type="EMBL" id="WNKU01000004">
    <property type="protein sequence ID" value="MTV48486.1"/>
    <property type="molecule type" value="Genomic_DNA"/>
</dbReference>
<keyword evidence="1" id="KW-0812">Transmembrane</keyword>